<dbReference type="InterPro" id="IPR003819">
    <property type="entry name" value="TauD/TfdA-like"/>
</dbReference>
<proteinExistence type="predicted"/>
<evidence type="ECO:0000259" key="3">
    <source>
        <dbReference type="Pfam" id="PF02668"/>
    </source>
</evidence>
<dbReference type="HOGENOM" id="CLU_1110885_0_0_11"/>
<reference evidence="4 5" key="1">
    <citation type="journal article" date="2014" name="BMC Genomics">
        <title>Complete genome sequence of producer of the glycopeptide antibiotic Aculeximycin Kutzneria albida DSM 43870T, a representative of minor genus of Pseudonocardiaceae.</title>
        <authorList>
            <person name="Rebets Y."/>
            <person name="Tokovenko B."/>
            <person name="Lushchyk I."/>
            <person name="Ruckert C."/>
            <person name="Zaburannyi N."/>
            <person name="Bechthold A."/>
            <person name="Kalinowski J."/>
            <person name="Luzhetskyy A."/>
        </authorList>
    </citation>
    <scope>NUCLEOTIDE SEQUENCE [LARGE SCALE GENOMIC DNA]</scope>
    <source>
        <strain evidence="4">DSM 43870</strain>
    </source>
</reference>
<keyword evidence="5" id="KW-1185">Reference proteome</keyword>
<feature type="domain" description="TauD/TfdA-like" evidence="3">
    <location>
        <begin position="60"/>
        <end position="286"/>
    </location>
</feature>
<sequence>MPGGVEFIVRTNHYTEQDHHEHVPWRHKLLDAGEVLPSPLGGAVRACAPRPKEVLALVATDLSTHGVAAVQLDEPFSDNDFVEFGAGLGTATEETDPAVQPFVTDGVILNLLGKHHHTNDVSLQPFAENSLSLHSEGSGRIAAEQPRYIVLMCCHPGDDPTSSQTVLISMADVAARLSAQQVKVLSRTRYAHLPAGETIVRLGTSQPVFSFRDFLGDRLDWINDEDDDPETVNAAIGALLAAMYAPGAAGVHWRRGLMVVIDNTRHFHGRTAGLVSVRNPRHLKRLRIR</sequence>
<name>W5WE55_9PSEU</name>
<protein>
    <recommendedName>
        <fullName evidence="3">TauD/TfdA-like domain-containing protein</fullName>
    </recommendedName>
</protein>
<dbReference type="KEGG" id="kal:KALB_5689"/>
<dbReference type="STRING" id="1449976.KALB_5689"/>
<dbReference type="Pfam" id="PF02668">
    <property type="entry name" value="TauD"/>
    <property type="match status" value="1"/>
</dbReference>
<evidence type="ECO:0000256" key="1">
    <source>
        <dbReference type="ARBA" id="ARBA00023002"/>
    </source>
</evidence>
<dbReference type="PATRIC" id="fig|1449976.3.peg.5713"/>
<dbReference type="Gene3D" id="3.60.130.10">
    <property type="entry name" value="Clavaminate synthase-like"/>
    <property type="match status" value="1"/>
</dbReference>
<keyword evidence="1" id="KW-0560">Oxidoreductase</keyword>
<keyword evidence="2" id="KW-0408">Iron</keyword>
<dbReference type="EMBL" id="CP007155">
    <property type="protein sequence ID" value="AHH99050.1"/>
    <property type="molecule type" value="Genomic_DNA"/>
</dbReference>
<organism evidence="4 5">
    <name type="scientific">Kutzneria albida DSM 43870</name>
    <dbReference type="NCBI Taxonomy" id="1449976"/>
    <lineage>
        <taxon>Bacteria</taxon>
        <taxon>Bacillati</taxon>
        <taxon>Actinomycetota</taxon>
        <taxon>Actinomycetes</taxon>
        <taxon>Pseudonocardiales</taxon>
        <taxon>Pseudonocardiaceae</taxon>
        <taxon>Kutzneria</taxon>
    </lineage>
</organism>
<dbReference type="Proteomes" id="UP000019225">
    <property type="component" value="Chromosome"/>
</dbReference>
<dbReference type="SUPFAM" id="SSF51197">
    <property type="entry name" value="Clavaminate synthase-like"/>
    <property type="match status" value="1"/>
</dbReference>
<dbReference type="AlphaFoldDB" id="W5WE55"/>
<dbReference type="GO" id="GO:0016491">
    <property type="term" value="F:oxidoreductase activity"/>
    <property type="evidence" value="ECO:0007669"/>
    <property type="project" value="UniProtKB-KW"/>
</dbReference>
<evidence type="ECO:0000313" key="5">
    <source>
        <dbReference type="Proteomes" id="UP000019225"/>
    </source>
</evidence>
<evidence type="ECO:0000256" key="2">
    <source>
        <dbReference type="ARBA" id="ARBA00023004"/>
    </source>
</evidence>
<evidence type="ECO:0000313" key="4">
    <source>
        <dbReference type="EMBL" id="AHH99050.1"/>
    </source>
</evidence>
<accession>W5WE55</accession>
<gene>
    <name evidence="4" type="ORF">KALB_5689</name>
</gene>
<dbReference type="eggNOG" id="ENOG5031K4T">
    <property type="taxonomic scope" value="Bacteria"/>
</dbReference>
<dbReference type="InterPro" id="IPR042098">
    <property type="entry name" value="TauD-like_sf"/>
</dbReference>